<comment type="caution">
    <text evidence="1">The sequence shown here is derived from an EMBL/GenBank/DDBJ whole genome shotgun (WGS) entry which is preliminary data.</text>
</comment>
<protein>
    <submittedName>
        <fullName evidence="1">Plasmid mobilization relaxosome protein MobC</fullName>
    </submittedName>
</protein>
<name>A0ABS1L575_9BACT</name>
<dbReference type="RefSeq" id="WP_202016281.1">
    <property type="nucleotide sequence ID" value="NZ_JAERRB010000018.1"/>
</dbReference>
<sequence length="118" mass="13379">MSRPKINEQDKRTVQVNIRLTRGENETVNEYATASGLSPANWIREKVFTGKAPSAKLSALDASVYQELRKIGVNLNQATHKLNQGDFPKELRAIQLELMMLLNQILKSILHDRQHDQG</sequence>
<dbReference type="Proteomes" id="UP000613030">
    <property type="component" value="Unassembled WGS sequence"/>
</dbReference>
<dbReference type="Pfam" id="PF21983">
    <property type="entry name" value="NikA-like"/>
    <property type="match status" value="1"/>
</dbReference>
<evidence type="ECO:0000313" key="1">
    <source>
        <dbReference type="EMBL" id="MBL0745701.1"/>
    </source>
</evidence>
<proteinExistence type="predicted"/>
<organism evidence="1 2">
    <name type="scientific">Chryseolinea lacunae</name>
    <dbReference type="NCBI Taxonomy" id="2801331"/>
    <lineage>
        <taxon>Bacteria</taxon>
        <taxon>Pseudomonadati</taxon>
        <taxon>Bacteroidota</taxon>
        <taxon>Cytophagia</taxon>
        <taxon>Cytophagales</taxon>
        <taxon>Fulvivirgaceae</taxon>
        <taxon>Chryseolinea</taxon>
    </lineage>
</organism>
<reference evidence="1 2" key="1">
    <citation type="submission" date="2021-01" db="EMBL/GenBank/DDBJ databases">
        <title>Chryseolinea sp. Jin1 Genome sequencing and assembly.</title>
        <authorList>
            <person name="Kim I."/>
        </authorList>
    </citation>
    <scope>NUCLEOTIDE SEQUENCE [LARGE SCALE GENOMIC DNA]</scope>
    <source>
        <strain evidence="1 2">Jin1</strain>
    </source>
</reference>
<dbReference type="EMBL" id="JAERRB010000018">
    <property type="protein sequence ID" value="MBL0745701.1"/>
    <property type="molecule type" value="Genomic_DNA"/>
</dbReference>
<evidence type="ECO:0000313" key="2">
    <source>
        <dbReference type="Proteomes" id="UP000613030"/>
    </source>
</evidence>
<accession>A0ABS1L575</accession>
<dbReference type="InterPro" id="IPR053842">
    <property type="entry name" value="NikA-like"/>
</dbReference>
<gene>
    <name evidence="1" type="primary">mobC</name>
    <name evidence="1" type="ORF">JI741_30995</name>
</gene>
<keyword evidence="2" id="KW-1185">Reference proteome</keyword>